<organism evidence="4 5">
    <name type="scientific">Chlorella vulgaris</name>
    <name type="common">Green alga</name>
    <dbReference type="NCBI Taxonomy" id="3077"/>
    <lineage>
        <taxon>Eukaryota</taxon>
        <taxon>Viridiplantae</taxon>
        <taxon>Chlorophyta</taxon>
        <taxon>core chlorophytes</taxon>
        <taxon>Trebouxiophyceae</taxon>
        <taxon>Chlorellales</taxon>
        <taxon>Chlorellaceae</taxon>
        <taxon>Chlorella clade</taxon>
        <taxon>Chlorella</taxon>
    </lineage>
</organism>
<dbReference type="GO" id="GO:0016730">
    <property type="term" value="F:oxidoreductase activity, acting on iron-sulfur proteins as donors"/>
    <property type="evidence" value="ECO:0007669"/>
    <property type="project" value="InterPro"/>
</dbReference>
<evidence type="ECO:0000313" key="5">
    <source>
        <dbReference type="Proteomes" id="UP001055712"/>
    </source>
</evidence>
<feature type="coiled-coil region" evidence="1">
    <location>
        <begin position="88"/>
        <end position="115"/>
    </location>
</feature>
<evidence type="ECO:0000256" key="2">
    <source>
        <dbReference type="SAM" id="MobiDB-lite"/>
    </source>
</evidence>
<dbReference type="AlphaFoldDB" id="A0A9D4TMF9"/>
<feature type="region of interest" description="Disordered" evidence="2">
    <location>
        <begin position="263"/>
        <end position="282"/>
    </location>
</feature>
<dbReference type="InterPro" id="IPR039987">
    <property type="entry name" value="PGRL1"/>
</dbReference>
<evidence type="ECO:0000256" key="3">
    <source>
        <dbReference type="SAM" id="Phobius"/>
    </source>
</evidence>
<dbReference type="GO" id="GO:0009535">
    <property type="term" value="C:chloroplast thylakoid membrane"/>
    <property type="evidence" value="ECO:0007669"/>
    <property type="project" value="InterPro"/>
</dbReference>
<dbReference type="OrthoDB" id="38589at2759"/>
<dbReference type="GO" id="GO:0009773">
    <property type="term" value="P:photosynthetic electron transport in photosystem I"/>
    <property type="evidence" value="ECO:0007669"/>
    <property type="project" value="InterPro"/>
</dbReference>
<keyword evidence="3" id="KW-0812">Transmembrane</keyword>
<keyword evidence="3" id="KW-0472">Membrane</keyword>
<gene>
    <name evidence="4" type="ORF">D9Q98_007642</name>
</gene>
<dbReference type="EMBL" id="SIDB01000009">
    <property type="protein sequence ID" value="KAI3428825.1"/>
    <property type="molecule type" value="Genomic_DNA"/>
</dbReference>
<comment type="caution">
    <text evidence="4">The sequence shown here is derived from an EMBL/GenBank/DDBJ whole genome shotgun (WGS) entry which is preliminary data.</text>
</comment>
<proteinExistence type="predicted"/>
<dbReference type="PANTHER" id="PTHR31032:SF1">
    <property type="entry name" value="PGR5-LIKE PROTEIN 1B, CHLOROPLASTIC"/>
    <property type="match status" value="1"/>
</dbReference>
<reference evidence="4" key="1">
    <citation type="journal article" date="2019" name="Plant J.">
        <title>Chlorella vulgaris genome assembly and annotation reveals the molecular basis for metabolic acclimation to high light conditions.</title>
        <authorList>
            <person name="Cecchin M."/>
            <person name="Marcolungo L."/>
            <person name="Rossato M."/>
            <person name="Girolomoni L."/>
            <person name="Cosentino E."/>
            <person name="Cuine S."/>
            <person name="Li-Beisson Y."/>
            <person name="Delledonne M."/>
            <person name="Ballottari M."/>
        </authorList>
    </citation>
    <scope>NUCLEOTIDE SEQUENCE</scope>
    <source>
        <strain evidence="4">211/11P</strain>
    </source>
</reference>
<reference evidence="4" key="2">
    <citation type="submission" date="2020-11" db="EMBL/GenBank/DDBJ databases">
        <authorList>
            <person name="Cecchin M."/>
            <person name="Marcolungo L."/>
            <person name="Rossato M."/>
            <person name="Girolomoni L."/>
            <person name="Cosentino E."/>
            <person name="Cuine S."/>
            <person name="Li-Beisson Y."/>
            <person name="Delledonne M."/>
            <person name="Ballottari M."/>
        </authorList>
    </citation>
    <scope>NUCLEOTIDE SEQUENCE</scope>
    <source>
        <strain evidence="4">211/11P</strain>
        <tissue evidence="4">Whole cell</tissue>
    </source>
</reference>
<dbReference type="PANTHER" id="PTHR31032">
    <property type="entry name" value="PGR5-LIKE PROTEIN 1B, CHLOROPLASTIC"/>
    <property type="match status" value="1"/>
</dbReference>
<protein>
    <submittedName>
        <fullName evidence="4">Uncharacterized protein</fullName>
    </submittedName>
</protein>
<dbReference type="Proteomes" id="UP001055712">
    <property type="component" value="Unassembled WGS sequence"/>
</dbReference>
<sequence>MPETAAVSANGQTALPPLRHPADGAVPGRSLKEEHTPQMPALPTLGTQLSGLSIPGLVSADNSSAALQEASRGADARACYDWVVQSDVTVLQNELALLRQEVMLLQAQVQALQLSPAATIAAALPFLSLQHWQLPLHYQAQEQAASQFILQQQQQQQQQQHHHQHQAACSVEAGWPVEPSWCGHSFSPCSNCLGSMSHPPGTMDSSPDLQSQAEMAAIDRLIAEAELAVSAAPCHDELSLSPARPETLTEQQTERHAGLQCESEAAAAPNEPRCNSVAPHIGMASEPPIDSHLAPVPLLRIPAEFSEDDGNCSDDDVDEALGRNSLSISVSMQAISCRHAFVRAAGASRSASRRARHVVAASAQKQPPTLSSMDEDKSINAFCSIDGEGKRMAPMTLGEKEQLFLEALSAYYYDGKPSISDSEFDNLKDELLWSGSKVAVLSSDEQRFLEAQIAYNKGKPILDDTEFDKLKTRLKGAGSIITAEGPRCSLRSRSMYSDTQVDYLRMTAINIPAALVVLGAVFSIDDLTGFQITKIIELPEPWGIVALWGVLLPIVYVLSTSITNAVFKDALILRATCPNCGTESTTYFGDILTVSGNRKTNEVKCANPECKSTLTFDNTKRSVTCTPPEVKA</sequence>
<keyword evidence="5" id="KW-1185">Reference proteome</keyword>
<evidence type="ECO:0000313" key="4">
    <source>
        <dbReference type="EMBL" id="KAI3428825.1"/>
    </source>
</evidence>
<accession>A0A9D4TMF9</accession>
<evidence type="ECO:0000256" key="1">
    <source>
        <dbReference type="SAM" id="Coils"/>
    </source>
</evidence>
<name>A0A9D4TMF9_CHLVU</name>
<feature type="transmembrane region" description="Helical" evidence="3">
    <location>
        <begin position="544"/>
        <end position="567"/>
    </location>
</feature>
<keyword evidence="3" id="KW-1133">Transmembrane helix</keyword>
<keyword evidence="1" id="KW-0175">Coiled coil</keyword>
<feature type="region of interest" description="Disordered" evidence="2">
    <location>
        <begin position="1"/>
        <end position="36"/>
    </location>
</feature>